<feature type="compositionally biased region" description="Basic and acidic residues" evidence="1">
    <location>
        <begin position="46"/>
        <end position="60"/>
    </location>
</feature>
<sequence length="188" mass="22743">MKQVTKEENEFQESERRRFENEETSKNNAKSFQTEQHRLQSFIRQQMEEKRERDLKDVNHRKNMSACYPPNQPVGIPPRNAFSKNAELRKYLQDQIKQKKKRNDEERSEGLKFERELLRNASSEFEKSKLSKQRMNRQARQEMKNAWENEKSHRQFIKEKMYKATRRLPAQRSRPSNAGSVGFDMRFV</sequence>
<protein>
    <submittedName>
        <fullName evidence="2">Uncharacterized protein</fullName>
    </submittedName>
</protein>
<accession>A0A7S3PLR5</accession>
<dbReference type="EMBL" id="HBIN01017823">
    <property type="protein sequence ID" value="CAE0443519.1"/>
    <property type="molecule type" value="Transcribed_RNA"/>
</dbReference>
<gene>
    <name evidence="2" type="ORF">ASTO00021_LOCUS13597</name>
</gene>
<feature type="compositionally biased region" description="Basic and acidic residues" evidence="1">
    <location>
        <begin position="1"/>
        <end position="25"/>
    </location>
</feature>
<feature type="region of interest" description="Disordered" evidence="1">
    <location>
        <begin position="165"/>
        <end position="188"/>
    </location>
</feature>
<feature type="region of interest" description="Disordered" evidence="1">
    <location>
        <begin position="1"/>
        <end position="80"/>
    </location>
</feature>
<proteinExistence type="predicted"/>
<feature type="compositionally biased region" description="Basic and acidic residues" evidence="1">
    <location>
        <begin position="139"/>
        <end position="153"/>
    </location>
</feature>
<organism evidence="2">
    <name type="scientific">Aplanochytrium stocchinoi</name>
    <dbReference type="NCBI Taxonomy" id="215587"/>
    <lineage>
        <taxon>Eukaryota</taxon>
        <taxon>Sar</taxon>
        <taxon>Stramenopiles</taxon>
        <taxon>Bigyra</taxon>
        <taxon>Labyrinthulomycetes</taxon>
        <taxon>Thraustochytrida</taxon>
        <taxon>Thraustochytriidae</taxon>
        <taxon>Aplanochytrium</taxon>
    </lineage>
</organism>
<feature type="region of interest" description="Disordered" evidence="1">
    <location>
        <begin position="124"/>
        <end position="153"/>
    </location>
</feature>
<evidence type="ECO:0000256" key="1">
    <source>
        <dbReference type="SAM" id="MobiDB-lite"/>
    </source>
</evidence>
<name>A0A7S3PLR5_9STRA</name>
<reference evidence="2" key="1">
    <citation type="submission" date="2021-01" db="EMBL/GenBank/DDBJ databases">
        <authorList>
            <person name="Corre E."/>
            <person name="Pelletier E."/>
            <person name="Niang G."/>
            <person name="Scheremetjew M."/>
            <person name="Finn R."/>
            <person name="Kale V."/>
            <person name="Holt S."/>
            <person name="Cochrane G."/>
            <person name="Meng A."/>
            <person name="Brown T."/>
            <person name="Cohen L."/>
        </authorList>
    </citation>
    <scope>NUCLEOTIDE SEQUENCE</scope>
    <source>
        <strain evidence="2">GSBS06</strain>
    </source>
</reference>
<evidence type="ECO:0000313" key="2">
    <source>
        <dbReference type="EMBL" id="CAE0443519.1"/>
    </source>
</evidence>
<dbReference type="AlphaFoldDB" id="A0A7S3PLR5"/>